<name>A0ABT7ZKL9_9BACL</name>
<dbReference type="InterPro" id="IPR036873">
    <property type="entry name" value="Rhodanese-like_dom_sf"/>
</dbReference>
<protein>
    <recommendedName>
        <fullName evidence="3">Sulfurtransferase</fullName>
    </recommendedName>
</protein>
<dbReference type="SUPFAM" id="SSF52821">
    <property type="entry name" value="Rhodanese/Cell cycle control phosphatase"/>
    <property type="match status" value="1"/>
</dbReference>
<proteinExistence type="predicted"/>
<evidence type="ECO:0000313" key="1">
    <source>
        <dbReference type="EMBL" id="MDN3427686.1"/>
    </source>
</evidence>
<sequence>MVASLMLVGVPVFLTAYGIYKRTVPVHGVAHEALNQVDSEVYTLLDVRAYNVSYKEPLPGAFNLPISYFTRGFKEIPNKPIHLFAENQLEKNLAIRLLRQKGFHVESYSLMGENHEDKMHTACC</sequence>
<comment type="caution">
    <text evidence="1">The sequence shown here is derived from an EMBL/GenBank/DDBJ whole genome shotgun (WGS) entry which is preliminary data.</text>
</comment>
<dbReference type="Gene3D" id="3.40.250.10">
    <property type="entry name" value="Rhodanese-like domain"/>
    <property type="match status" value="1"/>
</dbReference>
<organism evidence="1 2">
    <name type="scientific">Planococcus notacanthi</name>
    <dbReference type="NCBI Taxonomy" id="3035188"/>
    <lineage>
        <taxon>Bacteria</taxon>
        <taxon>Bacillati</taxon>
        <taxon>Bacillota</taxon>
        <taxon>Bacilli</taxon>
        <taxon>Bacillales</taxon>
        <taxon>Caryophanaceae</taxon>
        <taxon>Planococcus</taxon>
    </lineage>
</organism>
<reference evidence="1 2" key="1">
    <citation type="submission" date="2023-03" db="EMBL/GenBank/DDBJ databases">
        <authorList>
            <person name="Uniacke-Lowe S."/>
            <person name="Ross P."/>
            <person name="Hill C."/>
        </authorList>
    </citation>
    <scope>NUCLEOTIDE SEQUENCE [LARGE SCALE GENOMIC DNA]</scope>
    <source>
        <strain evidence="1 2">APC 4016</strain>
    </source>
</reference>
<evidence type="ECO:0000313" key="2">
    <source>
        <dbReference type="Proteomes" id="UP001225873"/>
    </source>
</evidence>
<keyword evidence="2" id="KW-1185">Reference proteome</keyword>
<dbReference type="EMBL" id="JASDCQ010000002">
    <property type="protein sequence ID" value="MDN3427686.1"/>
    <property type="molecule type" value="Genomic_DNA"/>
</dbReference>
<accession>A0ABT7ZKL9</accession>
<dbReference type="RefSeq" id="WP_290214924.1">
    <property type="nucleotide sequence ID" value="NZ_JASDCQ010000002.1"/>
</dbReference>
<gene>
    <name evidence="1" type="ORF">QMA01_10295</name>
</gene>
<dbReference type="Proteomes" id="UP001225873">
    <property type="component" value="Unassembled WGS sequence"/>
</dbReference>
<evidence type="ECO:0008006" key="3">
    <source>
        <dbReference type="Google" id="ProtNLM"/>
    </source>
</evidence>